<evidence type="ECO:0000256" key="2">
    <source>
        <dbReference type="ARBA" id="ARBA00023015"/>
    </source>
</evidence>
<evidence type="ECO:0000256" key="6">
    <source>
        <dbReference type="SAM" id="Phobius"/>
    </source>
</evidence>
<name>A0A8C4KQJ9_EQUAS</name>
<dbReference type="GO" id="GO:0045944">
    <property type="term" value="P:positive regulation of transcription by RNA polymerase II"/>
    <property type="evidence" value="ECO:0007669"/>
    <property type="project" value="UniProtKB-ARBA"/>
</dbReference>
<evidence type="ECO:0000256" key="3">
    <source>
        <dbReference type="ARBA" id="ARBA00023163"/>
    </source>
</evidence>
<dbReference type="GO" id="GO:0000978">
    <property type="term" value="F:RNA polymerase II cis-regulatory region sequence-specific DNA binding"/>
    <property type="evidence" value="ECO:0007669"/>
    <property type="project" value="TreeGrafter"/>
</dbReference>
<proteinExistence type="predicted"/>
<dbReference type="GO" id="GO:0000981">
    <property type="term" value="F:DNA-binding transcription factor activity, RNA polymerase II-specific"/>
    <property type="evidence" value="ECO:0007669"/>
    <property type="project" value="TreeGrafter"/>
</dbReference>
<feature type="region of interest" description="Disordered" evidence="5">
    <location>
        <begin position="359"/>
        <end position="407"/>
    </location>
</feature>
<feature type="region of interest" description="Disordered" evidence="5">
    <location>
        <begin position="1"/>
        <end position="44"/>
    </location>
</feature>
<dbReference type="Ensembl" id="ENSEAST00005000204.1">
    <property type="protein sequence ID" value="ENSEASP00005000137.1"/>
    <property type="gene ID" value="ENSEASG00005000179.1"/>
</dbReference>
<organism evidence="7">
    <name type="scientific">Equus asinus asinus</name>
    <dbReference type="NCBI Taxonomy" id="83772"/>
    <lineage>
        <taxon>Eukaryota</taxon>
        <taxon>Metazoa</taxon>
        <taxon>Chordata</taxon>
        <taxon>Craniata</taxon>
        <taxon>Vertebrata</taxon>
        <taxon>Euteleostomi</taxon>
        <taxon>Mammalia</taxon>
        <taxon>Eutheria</taxon>
        <taxon>Laurasiatheria</taxon>
        <taxon>Perissodactyla</taxon>
        <taxon>Equidae</taxon>
        <taxon>Equus</taxon>
    </lineage>
</organism>
<evidence type="ECO:0000313" key="7">
    <source>
        <dbReference type="Ensembl" id="ENSEASP00005000137.1"/>
    </source>
</evidence>
<dbReference type="InterPro" id="IPR051732">
    <property type="entry name" value="USF"/>
</dbReference>
<feature type="region of interest" description="Disordered" evidence="5">
    <location>
        <begin position="240"/>
        <end position="261"/>
    </location>
</feature>
<feature type="compositionally biased region" description="Low complexity" evidence="5">
    <location>
        <begin position="10"/>
        <end position="20"/>
    </location>
</feature>
<feature type="compositionally biased region" description="Basic and acidic residues" evidence="5">
    <location>
        <begin position="359"/>
        <end position="383"/>
    </location>
</feature>
<sequence>MDMLDPGLDPAASATPAAAASHDKGPEAEEGVELQEGGDGPGAEEQTAVAIASVQQAAFGDHNIQYQFRTENNGGQVTYRVVQVTDGQLDGQGDTAGAVSVVSTAAFAGGQQAVTQVGVDGAAQRPGPAAASVPPGPAAPFPLAVIQNPFSNGGSPAAEAVSGEARFAYFPASSVGDTTAVSVQTTDQSLQAGGNRRGRQGTQQASQAGKPTASSNCAPSFGTDPCSACRPVLRHDDAPGCASDRNAEDDRTPDTPLLPVRAGDLLSGSGDTGRACTEDVQGLQEGEVFWKQSQAVEHTAGSRCIFSSVSACLVLIVSSFLFFCIWIYLTKIIFRSDSLGNVWADETQDNTCSFFPTSRKIDGTRTPRDERRRAQHNEGKVKAELLGPQAQPGPGLGVTDHQACCRP</sequence>
<keyword evidence="3" id="KW-0804">Transcription</keyword>
<dbReference type="PANTHER" id="PTHR46117">
    <property type="entry name" value="FI24210P1"/>
    <property type="match status" value="1"/>
</dbReference>
<keyword evidence="6" id="KW-0472">Membrane</keyword>
<evidence type="ECO:0000256" key="4">
    <source>
        <dbReference type="ARBA" id="ARBA00023242"/>
    </source>
</evidence>
<feature type="region of interest" description="Disordered" evidence="5">
    <location>
        <begin position="189"/>
        <end position="218"/>
    </location>
</feature>
<feature type="compositionally biased region" description="Polar residues" evidence="5">
    <location>
        <begin position="205"/>
        <end position="218"/>
    </location>
</feature>
<comment type="subcellular location">
    <subcellularLocation>
        <location evidence="1">Nucleus</location>
    </subcellularLocation>
</comment>
<reference evidence="7" key="1">
    <citation type="submission" date="2023-03" db="UniProtKB">
        <authorList>
            <consortium name="Ensembl"/>
        </authorList>
    </citation>
    <scope>IDENTIFICATION</scope>
</reference>
<keyword evidence="4" id="KW-0539">Nucleus</keyword>
<dbReference type="PANTHER" id="PTHR46117:SF2">
    <property type="entry name" value="UPSTREAM STIMULATORY FACTOR 2"/>
    <property type="match status" value="1"/>
</dbReference>
<gene>
    <name evidence="7" type="primary">USF2</name>
</gene>
<keyword evidence="6" id="KW-1133">Transmembrane helix</keyword>
<feature type="transmembrane region" description="Helical" evidence="6">
    <location>
        <begin position="305"/>
        <end position="329"/>
    </location>
</feature>
<evidence type="ECO:0000256" key="1">
    <source>
        <dbReference type="ARBA" id="ARBA00004123"/>
    </source>
</evidence>
<keyword evidence="6" id="KW-0812">Transmembrane</keyword>
<dbReference type="GO" id="GO:0005634">
    <property type="term" value="C:nucleus"/>
    <property type="evidence" value="ECO:0007669"/>
    <property type="project" value="UniProtKB-SubCell"/>
</dbReference>
<evidence type="ECO:0000256" key="5">
    <source>
        <dbReference type="SAM" id="MobiDB-lite"/>
    </source>
</evidence>
<dbReference type="AlphaFoldDB" id="A0A8C4KQJ9"/>
<accession>A0A8C4KQJ9</accession>
<keyword evidence="2" id="KW-0805">Transcription regulation</keyword>
<protein>
    <submittedName>
        <fullName evidence="7">Upstream transcription factor 2, c-fos interacting</fullName>
    </submittedName>
</protein>